<dbReference type="GO" id="GO:0000272">
    <property type="term" value="P:polysaccharide catabolic process"/>
    <property type="evidence" value="ECO:0007669"/>
    <property type="project" value="UniProtKB-KW"/>
</dbReference>
<evidence type="ECO:0000256" key="1">
    <source>
        <dbReference type="ARBA" id="ARBA00023277"/>
    </source>
</evidence>
<dbReference type="AlphaFoldDB" id="A0A8E1WIF3"/>
<evidence type="ECO:0000256" key="2">
    <source>
        <dbReference type="ARBA" id="ARBA00023326"/>
    </source>
</evidence>
<protein>
    <submittedName>
        <fullName evidence="4">Endoglucanase</fullName>
        <ecNumber evidence="4">3.2.1.4</ecNumber>
    </submittedName>
</protein>
<dbReference type="Pfam" id="PF00759">
    <property type="entry name" value="Glyco_hydro_9"/>
    <property type="match status" value="1"/>
</dbReference>
<keyword evidence="4" id="KW-0378">Hydrolase</keyword>
<keyword evidence="1" id="KW-0119">Carbohydrate metabolism</keyword>
<evidence type="ECO:0000313" key="4">
    <source>
        <dbReference type="EMBL" id="MBB6468479.1"/>
    </source>
</evidence>
<evidence type="ECO:0000259" key="3">
    <source>
        <dbReference type="Pfam" id="PF00759"/>
    </source>
</evidence>
<comment type="caution">
    <text evidence="4">The sequence shown here is derived from an EMBL/GenBank/DDBJ whole genome shotgun (WGS) entry which is preliminary data.</text>
</comment>
<gene>
    <name evidence="4" type="ORF">HNQ96_004363</name>
</gene>
<proteinExistence type="predicted"/>
<dbReference type="InterPro" id="IPR001701">
    <property type="entry name" value="Glyco_hydro_9"/>
</dbReference>
<keyword evidence="2" id="KW-0624">Polysaccharide degradation</keyword>
<dbReference type="SUPFAM" id="SSF48208">
    <property type="entry name" value="Six-hairpin glycosidases"/>
    <property type="match status" value="1"/>
</dbReference>
<keyword evidence="4" id="KW-0326">Glycosidase</keyword>
<feature type="domain" description="Glycoside hydrolase family 9" evidence="3">
    <location>
        <begin position="362"/>
        <end position="817"/>
    </location>
</feature>
<evidence type="ECO:0000313" key="5">
    <source>
        <dbReference type="Proteomes" id="UP000532373"/>
    </source>
</evidence>
<dbReference type="Gene3D" id="1.50.10.10">
    <property type="match status" value="1"/>
</dbReference>
<name>A0A8E1WIF3_9HYPH</name>
<reference evidence="4 5" key="1">
    <citation type="submission" date="2020-08" db="EMBL/GenBank/DDBJ databases">
        <title>Genomic Encyclopedia of Type Strains, Phase IV (KMG-IV): sequencing the most valuable type-strain genomes for metagenomic binning, comparative biology and taxonomic classification.</title>
        <authorList>
            <person name="Goeker M."/>
        </authorList>
    </citation>
    <scope>NUCLEOTIDE SEQUENCE [LARGE SCALE GENOMIC DNA]</scope>
    <source>
        <strain evidence="4 5">DSM 17454</strain>
    </source>
</reference>
<dbReference type="Proteomes" id="UP000532373">
    <property type="component" value="Unassembled WGS sequence"/>
</dbReference>
<sequence length="880" mass="95586">MATPDIIAVELRDPSFLRGQIMALPQSKPQMLGRWIAVDGVPGLVIGPKAAHARLADTPPDILLDRNSVDAAGLYGEIGGRRVIAVHRKSMPYDSGLYPGPNGDTRTGAAFKHQIYLKLDGPLPQGKHVIRWPNGMLADQSFTFDDRTTRAMAIRSTQLGHAIKDATKTAYLALWLPGGKNDGAVDFRDYHINGFDVVDPEGMTVFSGVVSLRKSPDDAEPGNGLPKTLLDYTAATAPRIAIRSLDTNTRRVTTVAPHGLTDGQRVSLERLGGEQDARAVFGTVADATANAFTLADSDGALPAALSSGATATPAYSANRAGTFVFELDYSAWAPQSGGPFRLRVPGLGVSDAFAVGSDVWLNAAHNSMTGLYHQRSGIEIDGRFGYRRPLAFRPGLGMTVIESRLPLAWSSNFDTGFIPFEEGVKPRWRTERKAPDSYWGGYMDAGDWDRRIQHVEVASLLLDAFEALPKGQRALKFNVPKSSALLANPAYRDTDDLPDVVQEAIWAMDFFRRLQTDDGSIRGGIESAAHPLLGEPSYLERQEVYAYAPDHISTYKYAAVAAKLARVLKTLGKFDAAILFEDSARAAWTAAERGFADPDAFYREAIAAAVETAAFGPDGWSPRREQLQKVAKEYRRAAAAALYRLLGSPEHRGIFEASWREDQGLFAHKGDAAWDYLKTAGSDAGIGEEIAARFVAEAVIITGAQQQAAYPNMKHPDAPAGWGEGGAPDYNQVQTLMRAHLLSNDPQILRVMEQGYQAMVGVNQVGLSFVTGLGARQILHPLHEDHRAMGVAAPSGITIFGFAPQAATAYGWVFGPPWSPLAETGTAENAAQRRIEPPRFSLPYHEYLVEHPSVIMQQEYTVHQSIGTMAALALYLHGRQ</sequence>
<organism evidence="4 5">
    <name type="scientific">Aminobacter carboxidus</name>
    <dbReference type="NCBI Taxonomy" id="376165"/>
    <lineage>
        <taxon>Bacteria</taxon>
        <taxon>Pseudomonadati</taxon>
        <taxon>Pseudomonadota</taxon>
        <taxon>Alphaproteobacteria</taxon>
        <taxon>Hyphomicrobiales</taxon>
        <taxon>Phyllobacteriaceae</taxon>
        <taxon>Aminobacter</taxon>
    </lineage>
</organism>
<dbReference type="InterPro" id="IPR012341">
    <property type="entry name" value="6hp_glycosidase-like_sf"/>
</dbReference>
<dbReference type="InterPro" id="IPR008928">
    <property type="entry name" value="6-hairpin_glycosidase_sf"/>
</dbReference>
<accession>A0A8E1WIF3</accession>
<dbReference type="EMBL" id="JACHGI010000010">
    <property type="protein sequence ID" value="MBB6468479.1"/>
    <property type="molecule type" value="Genomic_DNA"/>
</dbReference>
<dbReference type="RefSeq" id="WP_184771018.1">
    <property type="nucleotide sequence ID" value="NZ_JACHGI010000010.1"/>
</dbReference>
<dbReference type="GO" id="GO:0008810">
    <property type="term" value="F:cellulase activity"/>
    <property type="evidence" value="ECO:0007669"/>
    <property type="project" value="UniProtKB-EC"/>
</dbReference>
<dbReference type="EC" id="3.2.1.4" evidence="4"/>